<dbReference type="PANTHER" id="PTHR36109">
    <property type="entry name" value="MEMBRANE PROTEIN-RELATED"/>
    <property type="match status" value="1"/>
</dbReference>
<reference evidence="2" key="1">
    <citation type="submission" date="2009-01" db="EMBL/GenBank/DDBJ databases">
        <title>Complete sequence of chromosome Cyanothece sp. PCC 7425.</title>
        <authorList>
            <consortium name="US DOE Joint Genome Institute"/>
            <person name="Lucas S."/>
            <person name="Copeland A."/>
            <person name="Lapidus A."/>
            <person name="Glavina del Rio T."/>
            <person name="Dalin E."/>
            <person name="Tice H."/>
            <person name="Bruce D."/>
            <person name="Goodwin L."/>
            <person name="Pitluck S."/>
            <person name="Sims D."/>
            <person name="Meineke L."/>
            <person name="Brettin T."/>
            <person name="Detter J.C."/>
            <person name="Han C."/>
            <person name="Larimer F."/>
            <person name="Land M."/>
            <person name="Hauser L."/>
            <person name="Kyrpides N."/>
            <person name="Ovchinnikova G."/>
            <person name="Liberton M."/>
            <person name="Stoeckel J."/>
            <person name="Banerjee A."/>
            <person name="Singh A."/>
            <person name="Page L."/>
            <person name="Sato H."/>
            <person name="Zhao L."/>
            <person name="Sherman L."/>
            <person name="Pakrasi H."/>
            <person name="Richardson P."/>
        </authorList>
    </citation>
    <scope>NUCLEOTIDE SEQUENCE</scope>
    <source>
        <strain evidence="2">PCC 7425</strain>
    </source>
</reference>
<dbReference type="eggNOG" id="ENOG502ZBMS">
    <property type="taxonomic scope" value="Bacteria"/>
</dbReference>
<proteinExistence type="predicted"/>
<keyword evidence="1" id="KW-1133">Transmembrane helix</keyword>
<evidence type="ECO:0000313" key="2">
    <source>
        <dbReference type="EMBL" id="ACL46073.1"/>
    </source>
</evidence>
<dbReference type="EMBL" id="CP001344">
    <property type="protein sequence ID" value="ACL46073.1"/>
    <property type="molecule type" value="Genomic_DNA"/>
</dbReference>
<feature type="transmembrane region" description="Helical" evidence="1">
    <location>
        <begin position="61"/>
        <end position="79"/>
    </location>
</feature>
<dbReference type="HOGENOM" id="CLU_120948_0_0_3"/>
<dbReference type="PANTHER" id="PTHR36109:SF1">
    <property type="entry name" value="SLR0613 PROTEIN"/>
    <property type="match status" value="1"/>
</dbReference>
<dbReference type="OrthoDB" id="428329at2"/>
<organism evidence="2">
    <name type="scientific">Cyanothece sp. (strain PCC 7425 / ATCC 29141)</name>
    <dbReference type="NCBI Taxonomy" id="395961"/>
    <lineage>
        <taxon>Bacteria</taxon>
        <taxon>Bacillati</taxon>
        <taxon>Cyanobacteriota</taxon>
        <taxon>Cyanophyceae</taxon>
        <taxon>Gomontiellales</taxon>
        <taxon>Cyanothecaceae</taxon>
        <taxon>Cyanothece</taxon>
    </lineage>
</organism>
<dbReference type="STRING" id="395961.Cyan7425_3754"/>
<protein>
    <submittedName>
        <fullName evidence="2">Uncharacterized protein</fullName>
    </submittedName>
</protein>
<feature type="transmembrane region" description="Helical" evidence="1">
    <location>
        <begin position="99"/>
        <end position="120"/>
    </location>
</feature>
<keyword evidence="1" id="KW-0472">Membrane</keyword>
<accession>B8HTJ2</accession>
<dbReference type="InterPro" id="IPR052948">
    <property type="entry name" value="Low_temp-induced_all0457"/>
</dbReference>
<keyword evidence="1" id="KW-0812">Transmembrane</keyword>
<evidence type="ECO:0000256" key="1">
    <source>
        <dbReference type="SAM" id="Phobius"/>
    </source>
</evidence>
<name>B8HTJ2_CYAP4</name>
<sequence>MANYLVVTCKDRIQVETAYTALESAGLALNQVKILGQGYKNLATDPVFDPALAIRGRIRQMFLWLIPFGFFAGFTFNQVTEISIVPELGMLGNGVLGGLLGAASGALGSFVVNGGLTLLLQGQERIPFGDRLKVGKYLLVVKGSPALIQQANRIIRTLSWETLQMFESPETDPI</sequence>
<dbReference type="KEGG" id="cyn:Cyan7425_3754"/>
<dbReference type="AlphaFoldDB" id="B8HTJ2"/>
<gene>
    <name evidence="2" type="ordered locus">Cyan7425_3754</name>
</gene>